<reference evidence="2 3" key="1">
    <citation type="submission" date="2021-03" db="EMBL/GenBank/DDBJ databases">
        <title>Sequencing the genomes of 1000 actinobacteria strains.</title>
        <authorList>
            <person name="Klenk H.-P."/>
        </authorList>
    </citation>
    <scope>NUCLEOTIDE SEQUENCE [LARGE SCALE GENOMIC DNA]</scope>
    <source>
        <strain evidence="2 3">DSM 45510</strain>
    </source>
</reference>
<evidence type="ECO:0000313" key="2">
    <source>
        <dbReference type="EMBL" id="MBP2184118.1"/>
    </source>
</evidence>
<dbReference type="Proteomes" id="UP000741013">
    <property type="component" value="Unassembled WGS sequence"/>
</dbReference>
<accession>A0ABS4PZ25</accession>
<evidence type="ECO:0008006" key="4">
    <source>
        <dbReference type="Google" id="ProtNLM"/>
    </source>
</evidence>
<keyword evidence="1" id="KW-0732">Signal</keyword>
<sequence>MERKVKAAAAVAAFALAGLGSGTMAASAAPAPAGGGVTIQAECQWFVIKRNPQASASATCTVLDSGYTRFRVVIECAEGGRLVGNASLRNGLSSQRCPANSWMSSNGPWIEFL</sequence>
<feature type="signal peptide" evidence="1">
    <location>
        <begin position="1"/>
        <end position="28"/>
    </location>
</feature>
<name>A0ABS4PZ25_9PSEU</name>
<keyword evidence="3" id="KW-1185">Reference proteome</keyword>
<dbReference type="EMBL" id="JAGGMS010000001">
    <property type="protein sequence ID" value="MBP2184118.1"/>
    <property type="molecule type" value="Genomic_DNA"/>
</dbReference>
<gene>
    <name evidence="2" type="ORF">JOM49_005644</name>
</gene>
<evidence type="ECO:0000313" key="3">
    <source>
        <dbReference type="Proteomes" id="UP000741013"/>
    </source>
</evidence>
<proteinExistence type="predicted"/>
<dbReference type="RefSeq" id="WP_209667176.1">
    <property type="nucleotide sequence ID" value="NZ_JAGGMS010000001.1"/>
</dbReference>
<evidence type="ECO:0000256" key="1">
    <source>
        <dbReference type="SAM" id="SignalP"/>
    </source>
</evidence>
<organism evidence="2 3">
    <name type="scientific">Amycolatopsis magusensis</name>
    <dbReference type="NCBI Taxonomy" id="882444"/>
    <lineage>
        <taxon>Bacteria</taxon>
        <taxon>Bacillati</taxon>
        <taxon>Actinomycetota</taxon>
        <taxon>Actinomycetes</taxon>
        <taxon>Pseudonocardiales</taxon>
        <taxon>Pseudonocardiaceae</taxon>
        <taxon>Amycolatopsis</taxon>
    </lineage>
</organism>
<protein>
    <recommendedName>
        <fullName evidence="4">Alpha amylase inhibitor</fullName>
    </recommendedName>
</protein>
<feature type="chain" id="PRO_5046976417" description="Alpha amylase inhibitor" evidence="1">
    <location>
        <begin position="29"/>
        <end position="113"/>
    </location>
</feature>
<comment type="caution">
    <text evidence="2">The sequence shown here is derived from an EMBL/GenBank/DDBJ whole genome shotgun (WGS) entry which is preliminary data.</text>
</comment>